<dbReference type="EMBL" id="JAFDVH010000020">
    <property type="protein sequence ID" value="KAG7458843.1"/>
    <property type="molecule type" value="Genomic_DNA"/>
</dbReference>
<evidence type="ECO:0000313" key="2">
    <source>
        <dbReference type="Proteomes" id="UP001046870"/>
    </source>
</evidence>
<accession>A0A9D3PFI5</accession>
<dbReference type="AlphaFoldDB" id="A0A9D3PFI5"/>
<protein>
    <submittedName>
        <fullName evidence="1">Uncharacterized protein</fullName>
    </submittedName>
</protein>
<gene>
    <name evidence="1" type="ORF">MATL_G00224840</name>
</gene>
<sequence length="99" mass="10956">MITPDIEREPHQSHKQWSCHVPVTQGSEPITSACFGDQCYFDWLILINDSHVIAPPVTSFITTHSAITTGNALQVNLGSKASNHHGGLLSDLWKACLFW</sequence>
<evidence type="ECO:0000313" key="1">
    <source>
        <dbReference type="EMBL" id="KAG7458843.1"/>
    </source>
</evidence>
<reference evidence="1" key="1">
    <citation type="submission" date="2021-01" db="EMBL/GenBank/DDBJ databases">
        <authorList>
            <person name="Zahm M."/>
            <person name="Roques C."/>
            <person name="Cabau C."/>
            <person name="Klopp C."/>
            <person name="Donnadieu C."/>
            <person name="Jouanno E."/>
            <person name="Lampietro C."/>
            <person name="Louis A."/>
            <person name="Herpin A."/>
            <person name="Echchiki A."/>
            <person name="Berthelot C."/>
            <person name="Parey E."/>
            <person name="Roest-Crollius H."/>
            <person name="Braasch I."/>
            <person name="Postlethwait J."/>
            <person name="Bobe J."/>
            <person name="Montfort J."/>
            <person name="Bouchez O."/>
            <person name="Begum T."/>
            <person name="Mejri S."/>
            <person name="Adams A."/>
            <person name="Chen W.-J."/>
            <person name="Guiguen Y."/>
        </authorList>
    </citation>
    <scope>NUCLEOTIDE SEQUENCE</scope>
    <source>
        <strain evidence="1">YG-15Mar2019-1</strain>
        <tissue evidence="1">Brain</tissue>
    </source>
</reference>
<organism evidence="1 2">
    <name type="scientific">Megalops atlanticus</name>
    <name type="common">Tarpon</name>
    <name type="synonym">Clupea gigantea</name>
    <dbReference type="NCBI Taxonomy" id="7932"/>
    <lineage>
        <taxon>Eukaryota</taxon>
        <taxon>Metazoa</taxon>
        <taxon>Chordata</taxon>
        <taxon>Craniata</taxon>
        <taxon>Vertebrata</taxon>
        <taxon>Euteleostomi</taxon>
        <taxon>Actinopterygii</taxon>
        <taxon>Neopterygii</taxon>
        <taxon>Teleostei</taxon>
        <taxon>Elopiformes</taxon>
        <taxon>Megalopidae</taxon>
        <taxon>Megalops</taxon>
    </lineage>
</organism>
<dbReference type="Proteomes" id="UP001046870">
    <property type="component" value="Chromosome 20"/>
</dbReference>
<name>A0A9D3PFI5_MEGAT</name>
<comment type="caution">
    <text evidence="1">The sequence shown here is derived from an EMBL/GenBank/DDBJ whole genome shotgun (WGS) entry which is preliminary data.</text>
</comment>
<proteinExistence type="predicted"/>
<keyword evidence="2" id="KW-1185">Reference proteome</keyword>